<evidence type="ECO:0000256" key="1">
    <source>
        <dbReference type="ARBA" id="ARBA00005417"/>
    </source>
</evidence>
<keyword evidence="3" id="KW-0547">Nucleotide-binding</keyword>
<dbReference type="SUPFAM" id="SSF50331">
    <property type="entry name" value="MOP-like"/>
    <property type="match status" value="1"/>
</dbReference>
<dbReference type="AlphaFoldDB" id="A0A6M7UME4"/>
<dbReference type="PANTHER" id="PTHR42781:SF4">
    <property type="entry name" value="SPERMIDINE_PUTRESCINE IMPORT ATP-BINDING PROTEIN POTA"/>
    <property type="match status" value="1"/>
</dbReference>
<dbReference type="PROSITE" id="PS00211">
    <property type="entry name" value="ABC_TRANSPORTER_1"/>
    <property type="match status" value="1"/>
</dbReference>
<dbReference type="Pfam" id="PF00005">
    <property type="entry name" value="ABC_tran"/>
    <property type="match status" value="1"/>
</dbReference>
<keyword evidence="7" id="KW-1185">Reference proteome</keyword>
<dbReference type="InterPro" id="IPR003593">
    <property type="entry name" value="AAA+_ATPase"/>
</dbReference>
<evidence type="ECO:0000256" key="3">
    <source>
        <dbReference type="ARBA" id="ARBA00022741"/>
    </source>
</evidence>
<comment type="similarity">
    <text evidence="1">Belongs to the ABC transporter superfamily.</text>
</comment>
<evidence type="ECO:0000313" key="7">
    <source>
        <dbReference type="Proteomes" id="UP000503339"/>
    </source>
</evidence>
<dbReference type="FunFam" id="3.40.50.300:FF:000425">
    <property type="entry name" value="Probable ABC transporter, ATP-binding subunit"/>
    <property type="match status" value="1"/>
</dbReference>
<dbReference type="Pfam" id="PF08402">
    <property type="entry name" value="TOBE_2"/>
    <property type="match status" value="1"/>
</dbReference>
<dbReference type="GO" id="GO:0005524">
    <property type="term" value="F:ATP binding"/>
    <property type="evidence" value="ECO:0007669"/>
    <property type="project" value="UniProtKB-KW"/>
</dbReference>
<evidence type="ECO:0000256" key="2">
    <source>
        <dbReference type="ARBA" id="ARBA00022448"/>
    </source>
</evidence>
<proteinExistence type="inferred from homology"/>
<dbReference type="Proteomes" id="UP000503339">
    <property type="component" value="Chromosome"/>
</dbReference>
<dbReference type="EMBL" id="CP033361">
    <property type="protein sequence ID" value="QKC79239.1"/>
    <property type="molecule type" value="Genomic_DNA"/>
</dbReference>
<dbReference type="SUPFAM" id="SSF52540">
    <property type="entry name" value="P-loop containing nucleoside triphosphate hydrolases"/>
    <property type="match status" value="1"/>
</dbReference>
<dbReference type="RefSeq" id="WP_064987203.1">
    <property type="nucleotide sequence ID" value="NZ_CP033361.1"/>
</dbReference>
<dbReference type="PANTHER" id="PTHR42781">
    <property type="entry name" value="SPERMIDINE/PUTRESCINE IMPORT ATP-BINDING PROTEIN POTA"/>
    <property type="match status" value="1"/>
</dbReference>
<feature type="domain" description="ABC transporter" evidence="5">
    <location>
        <begin position="4"/>
        <end position="234"/>
    </location>
</feature>
<dbReference type="InterPro" id="IPR017871">
    <property type="entry name" value="ABC_transporter-like_CS"/>
</dbReference>
<dbReference type="PROSITE" id="PS50893">
    <property type="entry name" value="ABC_TRANSPORTER_2"/>
    <property type="match status" value="1"/>
</dbReference>
<dbReference type="InterPro" id="IPR013611">
    <property type="entry name" value="Transp-assoc_OB_typ2"/>
</dbReference>
<reference evidence="6 7" key="1">
    <citation type="submission" date="2018-10" db="EMBL/GenBank/DDBJ databases">
        <authorList>
            <person name="Perry B.J."/>
            <person name="Sullivan J.T."/>
            <person name="Murphy R.J.T."/>
            <person name="Ramsay J.P."/>
            <person name="Ronson C.W."/>
        </authorList>
    </citation>
    <scope>NUCLEOTIDE SEQUENCE [LARGE SCALE GENOMIC DNA]</scope>
    <source>
        <strain evidence="6 7">NZP2014</strain>
    </source>
</reference>
<dbReference type="Gene3D" id="3.40.50.300">
    <property type="entry name" value="P-loop containing nucleotide triphosphate hydrolases"/>
    <property type="match status" value="1"/>
</dbReference>
<name>A0A6M7UME4_9HYPH</name>
<dbReference type="GO" id="GO:0022857">
    <property type="term" value="F:transmembrane transporter activity"/>
    <property type="evidence" value="ECO:0007669"/>
    <property type="project" value="InterPro"/>
</dbReference>
<dbReference type="InterPro" id="IPR027417">
    <property type="entry name" value="P-loop_NTPase"/>
</dbReference>
<dbReference type="InterPro" id="IPR008995">
    <property type="entry name" value="Mo/tungstate-bd_C_term_dom"/>
</dbReference>
<dbReference type="GO" id="GO:0043190">
    <property type="term" value="C:ATP-binding cassette (ABC) transporter complex"/>
    <property type="evidence" value="ECO:0007669"/>
    <property type="project" value="InterPro"/>
</dbReference>
<evidence type="ECO:0000259" key="5">
    <source>
        <dbReference type="PROSITE" id="PS50893"/>
    </source>
</evidence>
<keyword evidence="2" id="KW-0813">Transport</keyword>
<dbReference type="InterPro" id="IPR003439">
    <property type="entry name" value="ABC_transporter-like_ATP-bd"/>
</dbReference>
<evidence type="ECO:0000256" key="4">
    <source>
        <dbReference type="ARBA" id="ARBA00022840"/>
    </source>
</evidence>
<evidence type="ECO:0000313" key="6">
    <source>
        <dbReference type="EMBL" id="QKC79239.1"/>
    </source>
</evidence>
<keyword evidence="4 6" id="KW-0067">ATP-binding</keyword>
<gene>
    <name evidence="6" type="ORF">EB233_30380</name>
</gene>
<dbReference type="GO" id="GO:0015697">
    <property type="term" value="P:quaternary ammonium group transport"/>
    <property type="evidence" value="ECO:0007669"/>
    <property type="project" value="UniProtKB-ARBA"/>
</dbReference>
<sequence length="360" mass="38826">MNVLELKNITKKYGPLVAVDDVSLDVERGRVISLLGPSGCGKTTTLRIIAGFTSNDSGSLKIGGKDVSRLKPYERNVGLLFQDYALFPHMTVAQNIAYGLRYRGTQASGIPSRVDKMLSLVQLTGMERRYPRELSGGQQQRVALARALAIDPQIVLLDEPLSALDAKLRLELRIELKEILRSVGATTIVVTHDQEEALSLSDEVVIMHAGRIVQRGSPTQVYDTPADKFVAQFVGRSNWFSGLRRGGSGGVSSYVTGEGLEIRARSTPSEKRDSADLCVRPENIEIIDGAAAKVAEGADSNVLAGVVIDVAPLGADVHVVIELQGKVRLLAIRKNFGRVPELVSGQPVVALFSASDVLVF</sequence>
<dbReference type="GO" id="GO:0016887">
    <property type="term" value="F:ATP hydrolysis activity"/>
    <property type="evidence" value="ECO:0007669"/>
    <property type="project" value="InterPro"/>
</dbReference>
<dbReference type="SMART" id="SM00382">
    <property type="entry name" value="AAA"/>
    <property type="match status" value="1"/>
</dbReference>
<dbReference type="Gene3D" id="2.40.50.100">
    <property type="match status" value="1"/>
</dbReference>
<accession>A0A6M7UME4</accession>
<protein>
    <submittedName>
        <fullName evidence="6">ABC transporter ATP-binding protein</fullName>
    </submittedName>
</protein>
<dbReference type="KEGG" id="merd:EB233_30380"/>
<dbReference type="InterPro" id="IPR050093">
    <property type="entry name" value="ABC_SmlMolc_Importer"/>
</dbReference>
<organism evidence="6 7">
    <name type="scientific">Mesorhizobium erdmanii</name>
    <dbReference type="NCBI Taxonomy" id="1777866"/>
    <lineage>
        <taxon>Bacteria</taxon>
        <taxon>Pseudomonadati</taxon>
        <taxon>Pseudomonadota</taxon>
        <taxon>Alphaproteobacteria</taxon>
        <taxon>Hyphomicrobiales</taxon>
        <taxon>Phyllobacteriaceae</taxon>
        <taxon>Mesorhizobium</taxon>
    </lineage>
</organism>